<keyword evidence="11" id="KW-1185">Reference proteome</keyword>
<keyword evidence="4" id="KW-0645">Protease</keyword>
<feature type="domain" description="USP" evidence="9">
    <location>
        <begin position="1"/>
        <end position="401"/>
    </location>
</feature>
<dbReference type="PANTHER" id="PTHR21646:SF24">
    <property type="entry name" value="UBIQUITIN CARBOXYL-TERMINAL HYDROLASE"/>
    <property type="match status" value="1"/>
</dbReference>
<dbReference type="OMA" id="HEHEITY"/>
<keyword evidence="5" id="KW-0833">Ubl conjugation pathway</keyword>
<dbReference type="FunCoup" id="A7TGV6">
    <property type="interactions" value="45"/>
</dbReference>
<dbReference type="eggNOG" id="KOG1868">
    <property type="taxonomic scope" value="Eukaryota"/>
</dbReference>
<dbReference type="InterPro" id="IPR028889">
    <property type="entry name" value="USP"/>
</dbReference>
<dbReference type="OrthoDB" id="292964at2759"/>
<dbReference type="PROSITE" id="PS00973">
    <property type="entry name" value="USP_2"/>
    <property type="match status" value="1"/>
</dbReference>
<feature type="compositionally biased region" description="Basic and acidic residues" evidence="8">
    <location>
        <begin position="219"/>
        <end position="234"/>
    </location>
</feature>
<dbReference type="EMBL" id="DS480388">
    <property type="protein sequence ID" value="EDO18569.1"/>
    <property type="molecule type" value="Genomic_DNA"/>
</dbReference>
<dbReference type="InterPro" id="IPR050185">
    <property type="entry name" value="Ub_carboxyl-term_hydrolase"/>
</dbReference>
<evidence type="ECO:0000313" key="10">
    <source>
        <dbReference type="EMBL" id="EDO18569.1"/>
    </source>
</evidence>
<dbReference type="HOGENOM" id="CLU_008279_1_0_1"/>
<evidence type="ECO:0000256" key="3">
    <source>
        <dbReference type="ARBA" id="ARBA00012759"/>
    </source>
</evidence>
<dbReference type="GO" id="GO:0004843">
    <property type="term" value="F:cysteine-type deubiquitinase activity"/>
    <property type="evidence" value="ECO:0007669"/>
    <property type="project" value="UniProtKB-EC"/>
</dbReference>
<dbReference type="PROSITE" id="PS50235">
    <property type="entry name" value="USP_3"/>
    <property type="match status" value="1"/>
</dbReference>
<dbReference type="GO" id="GO:0006508">
    <property type="term" value="P:proteolysis"/>
    <property type="evidence" value="ECO:0007669"/>
    <property type="project" value="UniProtKB-KW"/>
</dbReference>
<organism evidence="11">
    <name type="scientific">Vanderwaltozyma polyspora (strain ATCC 22028 / DSM 70294 / BCRC 21397 / CBS 2163 / NBRC 10782 / NRRL Y-8283 / UCD 57-17)</name>
    <name type="common">Kluyveromyces polysporus</name>
    <dbReference type="NCBI Taxonomy" id="436907"/>
    <lineage>
        <taxon>Eukaryota</taxon>
        <taxon>Fungi</taxon>
        <taxon>Dikarya</taxon>
        <taxon>Ascomycota</taxon>
        <taxon>Saccharomycotina</taxon>
        <taxon>Saccharomycetes</taxon>
        <taxon>Saccharomycetales</taxon>
        <taxon>Saccharomycetaceae</taxon>
        <taxon>Vanderwaltozyma</taxon>
    </lineage>
</organism>
<dbReference type="GO" id="GO:0016579">
    <property type="term" value="P:protein deubiquitination"/>
    <property type="evidence" value="ECO:0007669"/>
    <property type="project" value="InterPro"/>
</dbReference>
<evidence type="ECO:0000256" key="4">
    <source>
        <dbReference type="ARBA" id="ARBA00022670"/>
    </source>
</evidence>
<gene>
    <name evidence="10" type="ORF">Kpol_2001p78</name>
</gene>
<evidence type="ECO:0000256" key="8">
    <source>
        <dbReference type="SAM" id="MobiDB-lite"/>
    </source>
</evidence>
<dbReference type="PhylomeDB" id="A7TGV6"/>
<dbReference type="InterPro" id="IPR001394">
    <property type="entry name" value="Peptidase_C19_UCH"/>
</dbReference>
<dbReference type="GeneID" id="5546868"/>
<dbReference type="SUPFAM" id="SSF54001">
    <property type="entry name" value="Cysteine proteinases"/>
    <property type="match status" value="1"/>
</dbReference>
<evidence type="ECO:0000313" key="11">
    <source>
        <dbReference type="Proteomes" id="UP000000267"/>
    </source>
</evidence>
<comment type="catalytic activity">
    <reaction evidence="1">
        <text>Thiol-dependent hydrolysis of ester, thioester, amide, peptide and isopeptide bonds formed by the C-terminal Gly of ubiquitin (a 76-residue protein attached to proteins as an intracellular targeting signal).</text>
        <dbReference type="EC" id="3.4.19.12"/>
    </reaction>
</comment>
<accession>A7TGV6</accession>
<evidence type="ECO:0000256" key="2">
    <source>
        <dbReference type="ARBA" id="ARBA00009085"/>
    </source>
</evidence>
<dbReference type="RefSeq" id="XP_001646427.1">
    <property type="nucleotide sequence ID" value="XM_001646377.1"/>
</dbReference>
<name>A7TGV6_VANPO</name>
<dbReference type="Pfam" id="PF00443">
    <property type="entry name" value="UCH"/>
    <property type="match status" value="1"/>
</dbReference>
<evidence type="ECO:0000256" key="5">
    <source>
        <dbReference type="ARBA" id="ARBA00022786"/>
    </source>
</evidence>
<dbReference type="Proteomes" id="UP000000267">
    <property type="component" value="Unassembled WGS sequence"/>
</dbReference>
<dbReference type="InterPro" id="IPR038765">
    <property type="entry name" value="Papain-like_cys_pep_sf"/>
</dbReference>
<dbReference type="AlphaFoldDB" id="A7TGV6"/>
<dbReference type="InParanoid" id="A7TGV6"/>
<comment type="similarity">
    <text evidence="2">Belongs to the peptidase C19 family.</text>
</comment>
<keyword evidence="7" id="KW-0788">Thiol protease</keyword>
<proteinExistence type="inferred from homology"/>
<dbReference type="KEGG" id="vpo:Kpol_2001p78"/>
<dbReference type="EC" id="3.4.19.12" evidence="3"/>
<evidence type="ECO:0000259" key="9">
    <source>
        <dbReference type="PROSITE" id="PS50235"/>
    </source>
</evidence>
<keyword evidence="6" id="KW-0378">Hydrolase</keyword>
<evidence type="ECO:0000256" key="6">
    <source>
        <dbReference type="ARBA" id="ARBA00022801"/>
    </source>
</evidence>
<dbReference type="MEROPS" id="C19.102"/>
<feature type="region of interest" description="Disordered" evidence="8">
    <location>
        <begin position="212"/>
        <end position="270"/>
    </location>
</feature>
<reference evidence="10 11" key="1">
    <citation type="journal article" date="2007" name="Proc. Natl. Acad. Sci. U.S.A.">
        <title>Independent sorting-out of thousands of duplicated gene pairs in two yeast species descended from a whole-genome duplication.</title>
        <authorList>
            <person name="Scannell D.R."/>
            <person name="Frank A.C."/>
            <person name="Conant G.C."/>
            <person name="Byrne K.P."/>
            <person name="Woolfit M."/>
            <person name="Wolfe K.H."/>
        </authorList>
    </citation>
    <scope>NUCLEOTIDE SEQUENCE [LARGE SCALE GENOMIC DNA]</scope>
    <source>
        <strain evidence="11">ATCC 22028 / DSM 70294 / BCRC 21397 / CBS 2163 / NBRC 10782 / NRRL Y-8283 / UCD 57-17</strain>
    </source>
</reference>
<dbReference type="InterPro" id="IPR018200">
    <property type="entry name" value="USP_CS"/>
</dbReference>
<evidence type="ECO:0000256" key="1">
    <source>
        <dbReference type="ARBA" id="ARBA00000707"/>
    </source>
</evidence>
<protein>
    <recommendedName>
        <fullName evidence="3">ubiquitinyl hydrolase 1</fullName>
        <ecNumber evidence="3">3.4.19.12</ecNumber>
    </recommendedName>
</protein>
<dbReference type="PANTHER" id="PTHR21646">
    <property type="entry name" value="UBIQUITIN CARBOXYL-TERMINAL HYDROLASE"/>
    <property type="match status" value="1"/>
</dbReference>
<dbReference type="STRING" id="436907.A7TGV6"/>
<dbReference type="Gene3D" id="3.90.70.10">
    <property type="entry name" value="Cysteine proteinases"/>
    <property type="match status" value="1"/>
</dbReference>
<sequence>MVQCLFGTKLLRDLFISSKYEKYLSKRIDRSSNLSRSFSILFKKMYLNGGCSVVPTSFLKTCNQLRPDLRIPDDQQDTQEFLMLMLDRLHDELSNQETVGIDYPDLVLYDTRKLRVNNKEYSKWFDKTIFANGLSPIDHIFQGQIENTLTCQRCGFVSYNYSTFYVLSLAIPKPSSGTFSRSKRVKLEDCINMFTNDEVLSGENAWDCSNCGSSSVHNVEQRKDKTTGNGEEKKRSRKSRLFLLPNINGRSSRSISPFRKSASPRPPHEKLKHKKLVTIKSMNFISLPPTLVIHLSRFYYDLSKKNETIVTYPLILNIVLNNNETAKYRLYGIVNHTGNLISGHYTTLVNKEKNHELKKDKQKWYYFDDEVVKEENNHGNIDEGVIKVSSSQVYVLFYERVYN</sequence>
<evidence type="ECO:0000256" key="7">
    <source>
        <dbReference type="ARBA" id="ARBA00022807"/>
    </source>
</evidence>